<dbReference type="InterPro" id="IPR018497">
    <property type="entry name" value="Peptidase_M13_C"/>
</dbReference>
<evidence type="ECO:0000256" key="4">
    <source>
        <dbReference type="ARBA" id="ARBA00022723"/>
    </source>
</evidence>
<evidence type="ECO:0000256" key="7">
    <source>
        <dbReference type="ARBA" id="ARBA00023049"/>
    </source>
</evidence>
<feature type="domain" description="Peptidase M13 N-terminal" evidence="10">
    <location>
        <begin position="60"/>
        <end position="443"/>
    </location>
</feature>
<dbReference type="Proteomes" id="UP000266188">
    <property type="component" value="Unassembled WGS sequence"/>
</dbReference>
<dbReference type="Pfam" id="PF01431">
    <property type="entry name" value="Peptidase_M13"/>
    <property type="match status" value="1"/>
</dbReference>
<dbReference type="InterPro" id="IPR000718">
    <property type="entry name" value="Peptidase_M13"/>
</dbReference>
<evidence type="ECO:0000259" key="9">
    <source>
        <dbReference type="Pfam" id="PF01431"/>
    </source>
</evidence>
<evidence type="ECO:0000256" key="6">
    <source>
        <dbReference type="ARBA" id="ARBA00022833"/>
    </source>
</evidence>
<sequence>MFYLFLFLTTFINALASNSPADGCETPQPQAPPLCETPECIHAASNILYNLHPNYTNIDPCTDFHQYACGGWDELHDMRPDQSSISTLSIVSEDNQSRLRHILESSEAPDPSDSENFQKLKAAYNACLDESAIKKRGTKPLDDMLAELEKIYPASSGKDVKEGLTDAMIYLMGINTEALVAASIGPDDRDPDNVTIFVTPPSEIGLPARENYNNTDMVAEYTEVAKKVLGDFSNNESTDLADDVVKFETKLASVTPDTESQQNVTKYYNPLSINETLSLLPDISFAGIISNFAPSGYKGNRLIVISPSYMKSLSEILSQTPRETVQLFLKWKIIQSWVNVIEDPKVEALRRFNNKVAGKQPDAKEDRWRTCVKRLDNNLSWILSRFYILDAFSTGSKELGDKIVTDIRERFVFTLAQTSWMSQDVRKLAIEKVENIVQKIGYPTKSPNIMDATEVNKYYESLKISNETFFENTLAASKFDLNKEWSQLGKPTDRAKWEMTAPTVNAYYSPSGNEIVFPAGIMQSPVFYGSSAPLYLAYGSFGAVSGHELSHAFDSSGRRYDQTGNYTDWWDEKTTKAFEERTQCFVDQYSKFNVTGPNSEVLHVNGLLTLGENIADAGGLGAAFHAWKKRDEASPDAHLPGLSSFSKEQLFFISFGNVWCSKISKEMAERRIYTDPHAPDAARILGTTANSREFKEAFNCPTKQPVCKLW</sequence>
<evidence type="ECO:0000256" key="3">
    <source>
        <dbReference type="ARBA" id="ARBA00022670"/>
    </source>
</evidence>
<comment type="cofactor">
    <cofactor evidence="1">
        <name>Zn(2+)</name>
        <dbReference type="ChEBI" id="CHEBI:29105"/>
    </cofactor>
</comment>
<feature type="chain" id="PRO_5017205491" evidence="8">
    <location>
        <begin position="17"/>
        <end position="710"/>
    </location>
</feature>
<dbReference type="InterPro" id="IPR042089">
    <property type="entry name" value="Peptidase_M13_dom_2"/>
</dbReference>
<dbReference type="InterPro" id="IPR024079">
    <property type="entry name" value="MetalloPept_cat_dom_sf"/>
</dbReference>
<dbReference type="PROSITE" id="PS51885">
    <property type="entry name" value="NEPRILYSIN"/>
    <property type="match status" value="1"/>
</dbReference>
<protein>
    <submittedName>
        <fullName evidence="11">Endothelin-converting enzyme</fullName>
    </submittedName>
</protein>
<keyword evidence="12" id="KW-1185">Reference proteome</keyword>
<keyword evidence="7" id="KW-0482">Metalloprotease</keyword>
<dbReference type="PANTHER" id="PTHR11733">
    <property type="entry name" value="ZINC METALLOPROTEASE FAMILY M13 NEPRILYSIN-RELATED"/>
    <property type="match status" value="1"/>
</dbReference>
<evidence type="ECO:0000256" key="8">
    <source>
        <dbReference type="SAM" id="SignalP"/>
    </source>
</evidence>
<keyword evidence="6" id="KW-0862">Zinc</keyword>
<dbReference type="GO" id="GO:0016485">
    <property type="term" value="P:protein processing"/>
    <property type="evidence" value="ECO:0007669"/>
    <property type="project" value="TreeGrafter"/>
</dbReference>
<dbReference type="SUPFAM" id="SSF55486">
    <property type="entry name" value="Metalloproteases ('zincins'), catalytic domain"/>
    <property type="match status" value="1"/>
</dbReference>
<keyword evidence="8" id="KW-0732">Signal</keyword>
<feature type="signal peptide" evidence="8">
    <location>
        <begin position="1"/>
        <end position="16"/>
    </location>
</feature>
<organism evidence="11 12">
    <name type="scientific">Aspergillus sclerotialis</name>
    <dbReference type="NCBI Taxonomy" id="2070753"/>
    <lineage>
        <taxon>Eukaryota</taxon>
        <taxon>Fungi</taxon>
        <taxon>Dikarya</taxon>
        <taxon>Ascomycota</taxon>
        <taxon>Pezizomycotina</taxon>
        <taxon>Eurotiomycetes</taxon>
        <taxon>Eurotiomycetidae</taxon>
        <taxon>Eurotiales</taxon>
        <taxon>Aspergillaceae</taxon>
        <taxon>Aspergillus</taxon>
        <taxon>Aspergillus subgen. Polypaecilum</taxon>
    </lineage>
</organism>
<dbReference type="PRINTS" id="PR00786">
    <property type="entry name" value="NEPRILYSIN"/>
</dbReference>
<dbReference type="GO" id="GO:0005886">
    <property type="term" value="C:plasma membrane"/>
    <property type="evidence" value="ECO:0007669"/>
    <property type="project" value="TreeGrafter"/>
</dbReference>
<evidence type="ECO:0000313" key="12">
    <source>
        <dbReference type="Proteomes" id="UP000266188"/>
    </source>
</evidence>
<dbReference type="PANTHER" id="PTHR11733:SF167">
    <property type="entry name" value="FI17812P1-RELATED"/>
    <property type="match status" value="1"/>
</dbReference>
<feature type="domain" description="Peptidase M13 C-terminal" evidence="9">
    <location>
        <begin position="505"/>
        <end position="705"/>
    </location>
</feature>
<dbReference type="STRING" id="2070753.A0A3A2ZIF1"/>
<comment type="similarity">
    <text evidence="2">Belongs to the peptidase M13 family.</text>
</comment>
<evidence type="ECO:0000256" key="1">
    <source>
        <dbReference type="ARBA" id="ARBA00001947"/>
    </source>
</evidence>
<name>A0A3A2ZIF1_9EURO</name>
<comment type="caution">
    <text evidence="11">The sequence shown here is derived from an EMBL/GenBank/DDBJ whole genome shotgun (WGS) entry which is preliminary data.</text>
</comment>
<dbReference type="AlphaFoldDB" id="A0A3A2ZIF1"/>
<dbReference type="CDD" id="cd08662">
    <property type="entry name" value="M13"/>
    <property type="match status" value="1"/>
</dbReference>
<reference evidence="12" key="1">
    <citation type="submission" date="2017-02" db="EMBL/GenBank/DDBJ databases">
        <authorList>
            <person name="Tafer H."/>
            <person name="Lopandic K."/>
        </authorList>
    </citation>
    <scope>NUCLEOTIDE SEQUENCE [LARGE SCALE GENOMIC DNA]</scope>
    <source>
        <strain evidence="12">CBS 366.77</strain>
    </source>
</reference>
<dbReference type="Gene3D" id="3.40.390.10">
    <property type="entry name" value="Collagenase (Catalytic Domain)"/>
    <property type="match status" value="1"/>
</dbReference>
<evidence type="ECO:0000256" key="5">
    <source>
        <dbReference type="ARBA" id="ARBA00022801"/>
    </source>
</evidence>
<dbReference type="Gene3D" id="1.10.1380.10">
    <property type="entry name" value="Neutral endopeptidase , domain2"/>
    <property type="match status" value="1"/>
</dbReference>
<accession>A0A3A2ZIF1</accession>
<dbReference type="EMBL" id="MVGC01000246">
    <property type="protein sequence ID" value="RJE21177.1"/>
    <property type="molecule type" value="Genomic_DNA"/>
</dbReference>
<evidence type="ECO:0000313" key="11">
    <source>
        <dbReference type="EMBL" id="RJE21177.1"/>
    </source>
</evidence>
<dbReference type="InterPro" id="IPR008753">
    <property type="entry name" value="Peptidase_M13_N"/>
</dbReference>
<proteinExistence type="inferred from homology"/>
<evidence type="ECO:0000259" key="10">
    <source>
        <dbReference type="Pfam" id="PF05649"/>
    </source>
</evidence>
<gene>
    <name evidence="11" type="ORF">PHISCL_06481</name>
</gene>
<keyword evidence="4" id="KW-0479">Metal-binding</keyword>
<keyword evidence="5" id="KW-0378">Hydrolase</keyword>
<dbReference type="GO" id="GO:0004222">
    <property type="term" value="F:metalloendopeptidase activity"/>
    <property type="evidence" value="ECO:0007669"/>
    <property type="project" value="InterPro"/>
</dbReference>
<keyword evidence="3" id="KW-0645">Protease</keyword>
<evidence type="ECO:0000256" key="2">
    <source>
        <dbReference type="ARBA" id="ARBA00007357"/>
    </source>
</evidence>
<dbReference type="Pfam" id="PF05649">
    <property type="entry name" value="Peptidase_M13_N"/>
    <property type="match status" value="1"/>
</dbReference>
<dbReference type="OrthoDB" id="6475849at2759"/>
<dbReference type="GO" id="GO:0046872">
    <property type="term" value="F:metal ion binding"/>
    <property type="evidence" value="ECO:0007669"/>
    <property type="project" value="UniProtKB-KW"/>
</dbReference>